<protein>
    <submittedName>
        <fullName evidence="2">Uncharacterized protein</fullName>
    </submittedName>
</protein>
<dbReference type="InterPro" id="IPR046536">
    <property type="entry name" value="DUF6601"/>
</dbReference>
<keyword evidence="3" id="KW-1185">Reference proteome</keyword>
<gene>
    <name evidence="2" type="ORF">Q9L58_009633</name>
</gene>
<sequence>MTTYASSTNSTSELPVELAGSHPKLTPYKAVLVPPFSQYEVPVNTFYQRSEETLPEFLTRELSVRRLNIIHKRLWLAGRTENIRSLHRQRIIERDIVITEKTELHLVWYKARIYIKPLPSFLLDHTFFAANLCSPDIPLHEKSTLYASACGLLLSYTRLIQHPSDFKIALDTGLLPSHLTWETWCTLACEIRRVPLKSVNQRYWYGELRMTRLNMLYRIMWLDSRGFHHGYTRYASFFRKNFGWLLLAFAYVTVVLAAMQTVLTSSSGVANHAVQEVSYWFGVGSLVTVAVVLVVMLLIFMGSFLSNLLETLNHARRGQKKIMLGS</sequence>
<keyword evidence="1" id="KW-0812">Transmembrane</keyword>
<reference evidence="2 3" key="1">
    <citation type="submission" date="2024-02" db="EMBL/GenBank/DDBJ databases">
        <title>Discinaceae phylogenomics.</title>
        <authorList>
            <person name="Dirks A.C."/>
            <person name="James T.Y."/>
        </authorList>
    </citation>
    <scope>NUCLEOTIDE SEQUENCE [LARGE SCALE GENOMIC DNA]</scope>
    <source>
        <strain evidence="2 3">ACD0624</strain>
    </source>
</reference>
<accession>A0ABR3G7E3</accession>
<keyword evidence="1" id="KW-1133">Transmembrane helix</keyword>
<keyword evidence="1" id="KW-0472">Membrane</keyword>
<name>A0ABR3G7E3_9PEZI</name>
<proteinExistence type="predicted"/>
<dbReference type="PANTHER" id="PTHR34414">
    <property type="entry name" value="HET DOMAIN-CONTAINING PROTEIN-RELATED"/>
    <property type="match status" value="1"/>
</dbReference>
<evidence type="ECO:0000313" key="2">
    <source>
        <dbReference type="EMBL" id="KAL0631496.1"/>
    </source>
</evidence>
<feature type="transmembrane region" description="Helical" evidence="1">
    <location>
        <begin position="279"/>
        <end position="309"/>
    </location>
</feature>
<evidence type="ECO:0000256" key="1">
    <source>
        <dbReference type="SAM" id="Phobius"/>
    </source>
</evidence>
<dbReference type="EMBL" id="JBBBZM010000241">
    <property type="protein sequence ID" value="KAL0631496.1"/>
    <property type="molecule type" value="Genomic_DNA"/>
</dbReference>
<dbReference type="Pfam" id="PF20246">
    <property type="entry name" value="DUF6601"/>
    <property type="match status" value="1"/>
</dbReference>
<organism evidence="2 3">
    <name type="scientific">Discina gigas</name>
    <dbReference type="NCBI Taxonomy" id="1032678"/>
    <lineage>
        <taxon>Eukaryota</taxon>
        <taxon>Fungi</taxon>
        <taxon>Dikarya</taxon>
        <taxon>Ascomycota</taxon>
        <taxon>Pezizomycotina</taxon>
        <taxon>Pezizomycetes</taxon>
        <taxon>Pezizales</taxon>
        <taxon>Discinaceae</taxon>
        <taxon>Discina</taxon>
    </lineage>
</organism>
<feature type="transmembrane region" description="Helical" evidence="1">
    <location>
        <begin position="242"/>
        <end position="259"/>
    </location>
</feature>
<evidence type="ECO:0000313" key="3">
    <source>
        <dbReference type="Proteomes" id="UP001447188"/>
    </source>
</evidence>
<dbReference type="PANTHER" id="PTHR34414:SF1">
    <property type="entry name" value="SUBTILISIN-LIKE SERINE PROTEASE"/>
    <property type="match status" value="1"/>
</dbReference>
<comment type="caution">
    <text evidence="2">The sequence shown here is derived from an EMBL/GenBank/DDBJ whole genome shotgun (WGS) entry which is preliminary data.</text>
</comment>
<dbReference type="Proteomes" id="UP001447188">
    <property type="component" value="Unassembled WGS sequence"/>
</dbReference>